<keyword evidence="1" id="KW-1133">Transmembrane helix</keyword>
<sequence>MFESIAGIPAHPLFVHAAVAFLPAAAILAIITAVSRNNGIHKLRTATAITVIIAAISTVVARSSGEAMLPLLGLSEEHPGEVSQHAQYSTFTLVAALALAGLTVILWWVTRSKDLAYGGVLTLLRVGLIIAAIAAIVTVVLTGHAGAELVWKEEVGV</sequence>
<dbReference type="EMBL" id="CP002857">
    <property type="protein sequence ID" value="AEI09615.1"/>
    <property type="molecule type" value="Genomic_DNA"/>
</dbReference>
<dbReference type="HOGENOM" id="CLU_112849_0_0_11"/>
<dbReference type="KEGG" id="crd:CRES_1260"/>
<dbReference type="InterPro" id="IPR019251">
    <property type="entry name" value="DUF2231_TM"/>
</dbReference>
<name>F8DYA5_CORRG</name>
<proteinExistence type="predicted"/>
<feature type="transmembrane region" description="Helical" evidence="1">
    <location>
        <begin position="46"/>
        <end position="65"/>
    </location>
</feature>
<organism evidence="3 4">
    <name type="scientific">Corynebacterium resistens (strain DSM 45100 / JCM 12819 / GTC 2026 / SICGH 158)</name>
    <dbReference type="NCBI Taxonomy" id="662755"/>
    <lineage>
        <taxon>Bacteria</taxon>
        <taxon>Bacillati</taxon>
        <taxon>Actinomycetota</taxon>
        <taxon>Actinomycetes</taxon>
        <taxon>Mycobacteriales</taxon>
        <taxon>Corynebacteriaceae</taxon>
        <taxon>Corynebacterium</taxon>
    </lineage>
</organism>
<dbReference type="Pfam" id="PF09990">
    <property type="entry name" value="DUF2231"/>
    <property type="match status" value="1"/>
</dbReference>
<feature type="transmembrane region" description="Helical" evidence="1">
    <location>
        <begin position="13"/>
        <end position="34"/>
    </location>
</feature>
<feature type="transmembrane region" description="Helical" evidence="1">
    <location>
        <begin position="115"/>
        <end position="141"/>
    </location>
</feature>
<gene>
    <name evidence="3" type="ordered locus">CRES_1260</name>
</gene>
<dbReference type="STRING" id="662755.CRES_1260"/>
<evidence type="ECO:0000313" key="3">
    <source>
        <dbReference type="EMBL" id="AEI09615.1"/>
    </source>
</evidence>
<accession>F8DYA5</accession>
<keyword evidence="1" id="KW-0472">Membrane</keyword>
<feature type="domain" description="DUF2231" evidence="2">
    <location>
        <begin position="7"/>
        <end position="157"/>
    </location>
</feature>
<reference evidence="3 4" key="1">
    <citation type="journal article" date="2012" name="BMC Genomics">
        <title>Complete genome sequence, lifestyle, and multi-drug resistance of the human pathogen Corynebacterium resistens DSM 45100 isolated from blood samples of a leukemia patient.</title>
        <authorList>
            <person name="Schroder J."/>
            <person name="Maus I."/>
            <person name="Meyer K."/>
            <person name="Wordemann S."/>
            <person name="Blom J."/>
            <person name="Jaenicke S."/>
            <person name="Schneider J."/>
            <person name="Trost E."/>
            <person name="Tauch A."/>
        </authorList>
    </citation>
    <scope>NUCLEOTIDE SEQUENCE [LARGE SCALE GENOMIC DNA]</scope>
    <source>
        <strain evidence="4">DSM 45100 / JCM 12819 / CCUG 50093 / GTC 2026 / SICGH 158</strain>
    </source>
</reference>
<dbReference type="AlphaFoldDB" id="F8DYA5"/>
<evidence type="ECO:0000313" key="4">
    <source>
        <dbReference type="Proteomes" id="UP000000492"/>
    </source>
</evidence>
<dbReference type="Proteomes" id="UP000000492">
    <property type="component" value="Chromosome"/>
</dbReference>
<keyword evidence="4" id="KW-1185">Reference proteome</keyword>
<keyword evidence="1" id="KW-0812">Transmembrane</keyword>
<evidence type="ECO:0000259" key="2">
    <source>
        <dbReference type="Pfam" id="PF09990"/>
    </source>
</evidence>
<dbReference type="eggNOG" id="ENOG5032MNK">
    <property type="taxonomic scope" value="Bacteria"/>
</dbReference>
<evidence type="ECO:0000256" key="1">
    <source>
        <dbReference type="SAM" id="Phobius"/>
    </source>
</evidence>
<protein>
    <submittedName>
        <fullName evidence="3">Membrane protein</fullName>
    </submittedName>
</protein>
<dbReference type="RefSeq" id="WP_013888628.1">
    <property type="nucleotide sequence ID" value="NC_015673.1"/>
</dbReference>
<feature type="transmembrane region" description="Helical" evidence="1">
    <location>
        <begin position="85"/>
        <end position="108"/>
    </location>
</feature>